<dbReference type="GO" id="GO:0009450">
    <property type="term" value="P:gamma-aminobutyric acid catabolic process"/>
    <property type="evidence" value="ECO:0007669"/>
    <property type="project" value="TreeGrafter"/>
</dbReference>
<dbReference type="Gene3D" id="3.40.309.10">
    <property type="entry name" value="Aldehyde Dehydrogenase, Chain A, domain 2"/>
    <property type="match status" value="1"/>
</dbReference>
<dbReference type="Pfam" id="PF00171">
    <property type="entry name" value="Aldedh"/>
    <property type="match status" value="1"/>
</dbReference>
<sequence>MAGEKALPHMADGRPDVQAWLRDPTLLRDRCFVHGRWISARSGQTFDIVDPGSGAPFATCPTTDASDVDECVQSSQAAFEVYRNVNPRRRAKLLLAWHQLIEENKNDIAKIVTLESGKPLVEAIGEVEYGLGFTWWFAGEAERVRGSVAQPSFDDRRVFVIKQPIGVAVALVPWNFPVAMILRKAAAALAAGCTMIIKPSPETPLSVLALADLAQRAGFADGVLNVLTTDNLHTPELSEALCKHDLVRKVTFTGSTAIGSLIARHCSYGLKKVTMELGGNCPFLVFDDADLDAALKALMILKWRTAGQACTHANRIYVQNGIFEKFEKMLLEAVSNIRVGHGSHPETTMGPLTTPRGIEKLERLIGDAQSKGGVVKAGGRRPPGLSKGFFFEPTVISEMRSDMLASKEEIFGPLLCLYRFDTEEEAVRYANDTSMGLASYFFTNDVNRTWRLLESLEAGMVGMNSGNSSCAESPFGGIKSSGYGKEAGKDVAIEEYLITKTGTLTLAPSRL</sequence>
<dbReference type="Proteomes" id="UP001056012">
    <property type="component" value="Chromosome 3"/>
</dbReference>
<comment type="pathway">
    <text evidence="1">Amino-acid degradation; 4-aminobutanoate degradation.</text>
</comment>
<evidence type="ECO:0000313" key="5">
    <source>
        <dbReference type="EMBL" id="USP76837.1"/>
    </source>
</evidence>
<dbReference type="InterPro" id="IPR016163">
    <property type="entry name" value="Ald_DH_C"/>
</dbReference>
<evidence type="ECO:0000256" key="3">
    <source>
        <dbReference type="ARBA" id="ARBA00023002"/>
    </source>
</evidence>
<dbReference type="SUPFAM" id="SSF53720">
    <property type="entry name" value="ALDH-like"/>
    <property type="match status" value="1"/>
</dbReference>
<dbReference type="PANTHER" id="PTHR43353:SF7">
    <property type="entry name" value="SUCCINATE SEMIALDEHYDE DEHYDROGENASE (EUROFUNG)"/>
    <property type="match status" value="1"/>
</dbReference>
<dbReference type="FunFam" id="3.40.309.10:FF:000004">
    <property type="entry name" value="Succinate-semialdehyde dehydrogenase I"/>
    <property type="match status" value="1"/>
</dbReference>
<proteinExistence type="inferred from homology"/>
<evidence type="ECO:0000256" key="1">
    <source>
        <dbReference type="ARBA" id="ARBA00005176"/>
    </source>
</evidence>
<feature type="domain" description="Aldehyde dehydrogenase" evidence="4">
    <location>
        <begin position="37"/>
        <end position="501"/>
    </location>
</feature>
<comment type="similarity">
    <text evidence="2">Belongs to the aldehyde dehydrogenase family.</text>
</comment>
<evidence type="ECO:0000313" key="6">
    <source>
        <dbReference type="Proteomes" id="UP001056012"/>
    </source>
</evidence>
<gene>
    <name evidence="5" type="ORF">yc1106_04111</name>
</gene>
<dbReference type="AlphaFoldDB" id="A0A9Q9DRN5"/>
<name>A0A9Q9DRN5_CURCL</name>
<dbReference type="InterPro" id="IPR050740">
    <property type="entry name" value="Aldehyde_DH_Superfamily"/>
</dbReference>
<dbReference type="InterPro" id="IPR016161">
    <property type="entry name" value="Ald_DH/histidinol_DH"/>
</dbReference>
<reference evidence="5" key="1">
    <citation type="submission" date="2021-12" db="EMBL/GenBank/DDBJ databases">
        <title>Curvularia clavata genome.</title>
        <authorList>
            <person name="Cao Y."/>
        </authorList>
    </citation>
    <scope>NUCLEOTIDE SEQUENCE</scope>
    <source>
        <strain evidence="5">Yc1106</strain>
    </source>
</reference>
<dbReference type="PANTHER" id="PTHR43353">
    <property type="entry name" value="SUCCINATE-SEMIALDEHYDE DEHYDROGENASE, MITOCHONDRIAL"/>
    <property type="match status" value="1"/>
</dbReference>
<dbReference type="CDD" id="cd07103">
    <property type="entry name" value="ALDH_F5_SSADH_GabD"/>
    <property type="match status" value="1"/>
</dbReference>
<organism evidence="5 6">
    <name type="scientific">Curvularia clavata</name>
    <dbReference type="NCBI Taxonomy" id="95742"/>
    <lineage>
        <taxon>Eukaryota</taxon>
        <taxon>Fungi</taxon>
        <taxon>Dikarya</taxon>
        <taxon>Ascomycota</taxon>
        <taxon>Pezizomycotina</taxon>
        <taxon>Dothideomycetes</taxon>
        <taxon>Pleosporomycetidae</taxon>
        <taxon>Pleosporales</taxon>
        <taxon>Pleosporineae</taxon>
        <taxon>Pleosporaceae</taxon>
        <taxon>Curvularia</taxon>
    </lineage>
</organism>
<dbReference type="FunFam" id="3.40.605.10:FF:000023">
    <property type="entry name" value="Succinate-semialdehyde dehydrogenase (Eurofung)"/>
    <property type="match status" value="1"/>
</dbReference>
<dbReference type="GO" id="GO:0004777">
    <property type="term" value="F:succinate-semialdehyde dehydrogenase (NAD+) activity"/>
    <property type="evidence" value="ECO:0007669"/>
    <property type="project" value="TreeGrafter"/>
</dbReference>
<protein>
    <recommendedName>
        <fullName evidence="4">Aldehyde dehydrogenase domain-containing protein</fullName>
    </recommendedName>
</protein>
<dbReference type="InterPro" id="IPR015590">
    <property type="entry name" value="Aldehyde_DH_dom"/>
</dbReference>
<evidence type="ECO:0000259" key="4">
    <source>
        <dbReference type="Pfam" id="PF00171"/>
    </source>
</evidence>
<dbReference type="OrthoDB" id="310895at2759"/>
<dbReference type="VEuPathDB" id="FungiDB:yc1106_04111"/>
<evidence type="ECO:0000256" key="2">
    <source>
        <dbReference type="ARBA" id="ARBA00009986"/>
    </source>
</evidence>
<dbReference type="InterPro" id="IPR016162">
    <property type="entry name" value="Ald_DH_N"/>
</dbReference>
<dbReference type="Gene3D" id="3.40.605.10">
    <property type="entry name" value="Aldehyde Dehydrogenase, Chain A, domain 1"/>
    <property type="match status" value="1"/>
</dbReference>
<keyword evidence="3" id="KW-0560">Oxidoreductase</keyword>
<accession>A0A9Q9DRN5</accession>
<dbReference type="GO" id="GO:0005737">
    <property type="term" value="C:cytoplasm"/>
    <property type="evidence" value="ECO:0007669"/>
    <property type="project" value="TreeGrafter"/>
</dbReference>
<dbReference type="EMBL" id="CP089276">
    <property type="protein sequence ID" value="USP76837.1"/>
    <property type="molecule type" value="Genomic_DNA"/>
</dbReference>
<keyword evidence="6" id="KW-1185">Reference proteome</keyword>